<protein>
    <submittedName>
        <fullName evidence="2">Uncharacterized protein</fullName>
    </submittedName>
</protein>
<organism evidence="2 3">
    <name type="scientific">Effrenium voratum</name>
    <dbReference type="NCBI Taxonomy" id="2562239"/>
    <lineage>
        <taxon>Eukaryota</taxon>
        <taxon>Sar</taxon>
        <taxon>Alveolata</taxon>
        <taxon>Dinophyceae</taxon>
        <taxon>Suessiales</taxon>
        <taxon>Symbiodiniaceae</taxon>
        <taxon>Effrenium</taxon>
    </lineage>
</organism>
<feature type="compositionally biased region" description="Low complexity" evidence="1">
    <location>
        <begin position="185"/>
        <end position="199"/>
    </location>
</feature>
<name>A0AA36MTY6_9DINO</name>
<reference evidence="2" key="1">
    <citation type="submission" date="2023-08" db="EMBL/GenBank/DDBJ databases">
        <authorList>
            <person name="Chen Y."/>
            <person name="Shah S."/>
            <person name="Dougan E. K."/>
            <person name="Thang M."/>
            <person name="Chan C."/>
        </authorList>
    </citation>
    <scope>NUCLEOTIDE SEQUENCE</scope>
</reference>
<keyword evidence="3" id="KW-1185">Reference proteome</keyword>
<proteinExistence type="predicted"/>
<sequence length="220" mass="24397">MGVACPNNAIVPSARRVCSFSNPPVTPYFWDKRCRMGMKGCFADGQHVGCRFCGLGIYSDIACPASACNFSHEPWHPYYWDDFCQWGMLGCNADGIHIQCRFCDKVPFQSVPCPVKARPSYPDGECWFPAGEPFHGHRWDSGCKWGLLGCWADGVNPQCRFCGSGIYANISCSEMQSTTLIPEPETTEIPEPMKTTEIPKLIESTSKPGSEHRSPAPFLP</sequence>
<dbReference type="AlphaFoldDB" id="A0AA36MTY6"/>
<comment type="caution">
    <text evidence="2">The sequence shown here is derived from an EMBL/GenBank/DDBJ whole genome shotgun (WGS) entry which is preliminary data.</text>
</comment>
<evidence type="ECO:0000313" key="2">
    <source>
        <dbReference type="EMBL" id="CAJ1380204.1"/>
    </source>
</evidence>
<accession>A0AA36MTY6</accession>
<dbReference type="Proteomes" id="UP001178507">
    <property type="component" value="Unassembled WGS sequence"/>
</dbReference>
<feature type="region of interest" description="Disordered" evidence="1">
    <location>
        <begin position="185"/>
        <end position="220"/>
    </location>
</feature>
<dbReference type="EMBL" id="CAUJNA010000691">
    <property type="protein sequence ID" value="CAJ1380204.1"/>
    <property type="molecule type" value="Genomic_DNA"/>
</dbReference>
<evidence type="ECO:0000313" key="3">
    <source>
        <dbReference type="Proteomes" id="UP001178507"/>
    </source>
</evidence>
<gene>
    <name evidence="2" type="ORF">EVOR1521_LOCUS8212</name>
</gene>
<evidence type="ECO:0000256" key="1">
    <source>
        <dbReference type="SAM" id="MobiDB-lite"/>
    </source>
</evidence>